<feature type="compositionally biased region" description="Basic and acidic residues" evidence="1">
    <location>
        <begin position="137"/>
        <end position="153"/>
    </location>
</feature>
<feature type="compositionally biased region" description="Polar residues" evidence="1">
    <location>
        <begin position="860"/>
        <end position="878"/>
    </location>
</feature>
<feature type="region of interest" description="Disordered" evidence="1">
    <location>
        <begin position="843"/>
        <end position="878"/>
    </location>
</feature>
<accession>A0ABC9BVQ8</accession>
<dbReference type="SUPFAM" id="SSF57756">
    <property type="entry name" value="Retrovirus zinc finger-like domains"/>
    <property type="match status" value="1"/>
</dbReference>
<feature type="region of interest" description="Disordered" evidence="1">
    <location>
        <begin position="562"/>
        <end position="582"/>
    </location>
</feature>
<feature type="region of interest" description="Disordered" evidence="1">
    <location>
        <begin position="135"/>
        <end position="171"/>
    </location>
</feature>
<feature type="domain" description="CCHC-type" evidence="2">
    <location>
        <begin position="202"/>
        <end position="218"/>
    </location>
</feature>
<evidence type="ECO:0000313" key="4">
    <source>
        <dbReference type="Proteomes" id="UP001497457"/>
    </source>
</evidence>
<dbReference type="AlphaFoldDB" id="A0ABC9BVQ8"/>
<reference evidence="3" key="1">
    <citation type="submission" date="2024-10" db="EMBL/GenBank/DDBJ databases">
        <authorList>
            <person name="Ryan C."/>
        </authorList>
    </citation>
    <scope>NUCLEOTIDE SEQUENCE [LARGE SCALE GENOMIC DNA]</scope>
</reference>
<dbReference type="PANTHER" id="PTHR33087:SF21">
    <property type="entry name" value="OS03G0782100 PROTEIN"/>
    <property type="match status" value="1"/>
</dbReference>
<name>A0ABC9BVQ8_9POAL</name>
<evidence type="ECO:0000313" key="3">
    <source>
        <dbReference type="EMBL" id="CAL5009090.1"/>
    </source>
</evidence>
<sequence length="952" mass="103623">MASLSRELRASTPPLTPAGDPPAATHASRPLAGDPPTAQHASSPQSVPPVRTARGHRIPRAADALDLNHCGSGSSSATPLEEVNSKQDSLKTKDIRGKAIAQDSEEGRSQLRPAAADVGNKQASYKEALVGGRTFKPRFDSSRGPEEWRENTGRRRPSAPTVWSRLGPRHGSVHDRLGARVEQNRPGINGILQLLKEKAVGRCFNCFARDHRIAVCRDPPRCVLCSRSGHKARYCPAQIRRPPSAAESCPADNASTSAQSRPAANASTSAQSRPAANASASAQPRPAANATASTQPRQATALAFIPGDPSRRPARTAACAARTAYVREAERDLLLRGLIAVQTDAHAELSCDVVLRDALHQLRIPGHALQVTRMSISKFLLRFETPELRNAAWGRGTLSAGHSLLHLVTWGRRAGASDASLPYRARVCLEGVPAHAHQIESVLHLLPRRSFVEGIDHVKEREDEMGCFILWIWCKDPDALHVQGTLEIEEPFVPPEAYCDDSETTHASVLRTVLKYDVLIHLDWVEDYSPPPSRPSNAPMVQWPARHNFVWRLGQPDALPDPPRAPVHSRLGARRDGDFRPLPRSNQFDMHRSAFGAAGPSKHRGYTGGGYMGRQRVLEANRKFMWKKKESVPAAKGDKAKASIVLNSCLWQDSETVLDVLPSRNYIANVEMVDPMLDEFAVHKTSDPKVIVREQPVIQDLQLPVMDDVQVTGTATSGEQLEVAPADQMQPIHNADIHSEVSQEDVQAHADNQVEDQMQAQSQVHATTHEDTQHSFDLNLVFGEFDDDAQLENSAAGEPAGLSQEAPEPTLLDLTKQPSDDSTAVRHRSLGKGMARLVVPLKRSLLCNPTPRTKTHQMKRTSNAEAPASSSTKALKGTNNGTVEEKAAEFLIRNSGIVSENEKIKPGDHQRFGEQLVAPAQDGFVGSMRAAFGLPAEGDMDSLGALVIDAEA</sequence>
<feature type="compositionally biased region" description="Polar residues" evidence="1">
    <location>
        <begin position="253"/>
        <end position="282"/>
    </location>
</feature>
<dbReference type="PANTHER" id="PTHR33087">
    <property type="entry name" value="OS07G0539200 PROTEIN"/>
    <property type="match status" value="1"/>
</dbReference>
<dbReference type="Proteomes" id="UP001497457">
    <property type="component" value="Chromosome 27b"/>
</dbReference>
<dbReference type="InterPro" id="IPR001878">
    <property type="entry name" value="Znf_CCHC"/>
</dbReference>
<feature type="domain" description="CCHC-type" evidence="2">
    <location>
        <begin position="221"/>
        <end position="237"/>
    </location>
</feature>
<dbReference type="EMBL" id="OZ075137">
    <property type="protein sequence ID" value="CAL5009090.1"/>
    <property type="molecule type" value="Genomic_DNA"/>
</dbReference>
<dbReference type="Gene3D" id="4.10.60.10">
    <property type="entry name" value="Zinc finger, CCHC-type"/>
    <property type="match status" value="1"/>
</dbReference>
<feature type="compositionally biased region" description="Basic and acidic residues" evidence="1">
    <location>
        <begin position="83"/>
        <end position="97"/>
    </location>
</feature>
<gene>
    <name evidence="3" type="ORF">URODEC1_LOCUS69331</name>
</gene>
<keyword evidence="4" id="KW-1185">Reference proteome</keyword>
<feature type="region of interest" description="Disordered" evidence="1">
    <location>
        <begin position="795"/>
        <end position="825"/>
    </location>
</feature>
<proteinExistence type="predicted"/>
<evidence type="ECO:0000256" key="1">
    <source>
        <dbReference type="SAM" id="MobiDB-lite"/>
    </source>
</evidence>
<evidence type="ECO:0000259" key="2">
    <source>
        <dbReference type="SMART" id="SM00343"/>
    </source>
</evidence>
<feature type="region of interest" description="Disordered" evidence="1">
    <location>
        <begin position="1"/>
        <end position="123"/>
    </location>
</feature>
<feature type="region of interest" description="Disordered" evidence="1">
    <location>
        <begin position="241"/>
        <end position="296"/>
    </location>
</feature>
<dbReference type="InterPro" id="IPR053253">
    <property type="entry name" value="Sex_diff_modulator"/>
</dbReference>
<organism evidence="3 4">
    <name type="scientific">Urochloa decumbens</name>
    <dbReference type="NCBI Taxonomy" id="240449"/>
    <lineage>
        <taxon>Eukaryota</taxon>
        <taxon>Viridiplantae</taxon>
        <taxon>Streptophyta</taxon>
        <taxon>Embryophyta</taxon>
        <taxon>Tracheophyta</taxon>
        <taxon>Spermatophyta</taxon>
        <taxon>Magnoliopsida</taxon>
        <taxon>Liliopsida</taxon>
        <taxon>Poales</taxon>
        <taxon>Poaceae</taxon>
        <taxon>PACMAD clade</taxon>
        <taxon>Panicoideae</taxon>
        <taxon>Panicodae</taxon>
        <taxon>Paniceae</taxon>
        <taxon>Melinidinae</taxon>
        <taxon>Urochloa</taxon>
    </lineage>
</organism>
<protein>
    <recommendedName>
        <fullName evidence="2">CCHC-type domain-containing protein</fullName>
    </recommendedName>
</protein>
<dbReference type="SMART" id="SM00343">
    <property type="entry name" value="ZnF_C2HC"/>
    <property type="match status" value="2"/>
</dbReference>
<dbReference type="InterPro" id="IPR036875">
    <property type="entry name" value="Znf_CCHC_sf"/>
</dbReference>